<reference evidence="2 3" key="1">
    <citation type="submission" date="2019-01" db="EMBL/GenBank/DDBJ databases">
        <title>Senegalimassilia sp. nov. KGMB04484 isolated human feces.</title>
        <authorList>
            <person name="Han K.-I."/>
            <person name="Kim J.-S."/>
            <person name="Lee K.C."/>
            <person name="Suh M.K."/>
            <person name="Eom M.K."/>
            <person name="Lee J.H."/>
            <person name="Park S.-H."/>
            <person name="Kang S.W."/>
            <person name="Park J.-E."/>
            <person name="Oh B.S."/>
            <person name="Yu S.Y."/>
            <person name="Choi S.-H."/>
            <person name="Lee D.H."/>
            <person name="Yoon H."/>
            <person name="Kim B.-Y."/>
            <person name="Lee J.H."/>
            <person name="Lee J.-S."/>
        </authorList>
    </citation>
    <scope>NUCLEOTIDE SEQUENCE [LARGE SCALE GENOMIC DNA]</scope>
    <source>
        <strain evidence="2 3">KGMB04484</strain>
    </source>
</reference>
<protein>
    <submittedName>
        <fullName evidence="2">Molecular chaperone TorD</fullName>
    </submittedName>
</protein>
<dbReference type="Gene3D" id="1.10.3480.10">
    <property type="entry name" value="TorD-like"/>
    <property type="match status" value="1"/>
</dbReference>
<dbReference type="PANTHER" id="PTHR34227:SF1">
    <property type="entry name" value="DIMETHYL SULFOXIDE REDUCTASE CHAPERONE-RELATED"/>
    <property type="match status" value="1"/>
</dbReference>
<dbReference type="PANTHER" id="PTHR34227">
    <property type="entry name" value="CHAPERONE PROTEIN YCDY"/>
    <property type="match status" value="1"/>
</dbReference>
<dbReference type="InterPro" id="IPR050289">
    <property type="entry name" value="TorD/DmsD_chaperones"/>
</dbReference>
<name>A0A4V1QU40_9ACTN</name>
<dbReference type="AlphaFoldDB" id="A0A4V1QU40"/>
<keyword evidence="1" id="KW-0143">Chaperone</keyword>
<sequence>MIENQAAAQASQTKAQSERDELISQLIEVNAGRAAYYRMLAELFFRELTQQQVDHLAGMDFAGMAGDNALIAEGYEDMYRYLRHANSGTRQALACDYAHTFLAAGNYETFAATPFESVFTSELGLMMQEARDGVYKMYCEQHIQPQADLHVPEDHASFEFEFLATVIERTNAALLASDFDRARDLAQTVSDFHAQHQLNWVDDLCDAVLDVAETRFYRGVSKVTRGFVHMETDVIADELDVLQELAGEKAA</sequence>
<evidence type="ECO:0000313" key="3">
    <source>
        <dbReference type="Proteomes" id="UP000293345"/>
    </source>
</evidence>
<evidence type="ECO:0000313" key="2">
    <source>
        <dbReference type="EMBL" id="RXZ54637.1"/>
    </source>
</evidence>
<accession>A0A4V1QU40</accession>
<dbReference type="OrthoDB" id="3177277at2"/>
<gene>
    <name evidence="2" type="ORF">ET524_09215</name>
</gene>
<dbReference type="RefSeq" id="WP_129425210.1">
    <property type="nucleotide sequence ID" value="NZ_SDPW01000001.1"/>
</dbReference>
<keyword evidence="3" id="KW-1185">Reference proteome</keyword>
<dbReference type="Pfam" id="PF02613">
    <property type="entry name" value="Nitrate_red_del"/>
    <property type="match status" value="1"/>
</dbReference>
<dbReference type="EMBL" id="SDPW01000001">
    <property type="protein sequence ID" value="RXZ54637.1"/>
    <property type="molecule type" value="Genomic_DNA"/>
</dbReference>
<comment type="caution">
    <text evidence="2">The sequence shown here is derived from an EMBL/GenBank/DDBJ whole genome shotgun (WGS) entry which is preliminary data.</text>
</comment>
<proteinExistence type="predicted"/>
<organism evidence="2 3">
    <name type="scientific">Senegalimassilia faecalis</name>
    <dbReference type="NCBI Taxonomy" id="2509433"/>
    <lineage>
        <taxon>Bacteria</taxon>
        <taxon>Bacillati</taxon>
        <taxon>Actinomycetota</taxon>
        <taxon>Coriobacteriia</taxon>
        <taxon>Coriobacteriales</taxon>
        <taxon>Coriobacteriaceae</taxon>
        <taxon>Senegalimassilia</taxon>
    </lineage>
</organism>
<dbReference type="InterPro" id="IPR020945">
    <property type="entry name" value="DMSO/NO3_reduct_chaperone"/>
</dbReference>
<dbReference type="Proteomes" id="UP000293345">
    <property type="component" value="Unassembled WGS sequence"/>
</dbReference>
<evidence type="ECO:0000256" key="1">
    <source>
        <dbReference type="ARBA" id="ARBA00023186"/>
    </source>
</evidence>
<dbReference type="InterPro" id="IPR036411">
    <property type="entry name" value="TorD-like_sf"/>
</dbReference>
<dbReference type="SUPFAM" id="SSF89155">
    <property type="entry name" value="TorD-like"/>
    <property type="match status" value="1"/>
</dbReference>